<dbReference type="AlphaFoldDB" id="A0A8J2ZGI5"/>
<dbReference type="Proteomes" id="UP000617145">
    <property type="component" value="Unassembled WGS sequence"/>
</dbReference>
<keyword evidence="2" id="KW-1185">Reference proteome</keyword>
<name>A0A8J2ZGI5_9RHOB</name>
<reference evidence="1" key="2">
    <citation type="submission" date="2020-09" db="EMBL/GenBank/DDBJ databases">
        <authorList>
            <person name="Sun Q."/>
            <person name="Zhou Y."/>
        </authorList>
    </citation>
    <scope>NUCLEOTIDE SEQUENCE</scope>
    <source>
        <strain evidence="1">CGMCC 1.15762</strain>
    </source>
</reference>
<dbReference type="EMBL" id="BMJV01000001">
    <property type="protein sequence ID" value="GGG60515.1"/>
    <property type="molecule type" value="Genomic_DNA"/>
</dbReference>
<reference evidence="1" key="1">
    <citation type="journal article" date="2014" name="Int. J. Syst. Evol. Microbiol.">
        <title>Complete genome sequence of Corynebacterium casei LMG S-19264T (=DSM 44701T), isolated from a smear-ripened cheese.</title>
        <authorList>
            <consortium name="US DOE Joint Genome Institute (JGI-PGF)"/>
            <person name="Walter F."/>
            <person name="Albersmeier A."/>
            <person name="Kalinowski J."/>
            <person name="Ruckert C."/>
        </authorList>
    </citation>
    <scope>NUCLEOTIDE SEQUENCE</scope>
    <source>
        <strain evidence="1">CGMCC 1.15762</strain>
    </source>
</reference>
<gene>
    <name evidence="1" type="ORF">GCM10011415_03050</name>
</gene>
<comment type="caution">
    <text evidence="1">The sequence shown here is derived from an EMBL/GenBank/DDBJ whole genome shotgun (WGS) entry which is preliminary data.</text>
</comment>
<evidence type="ECO:0000313" key="2">
    <source>
        <dbReference type="Proteomes" id="UP000617145"/>
    </source>
</evidence>
<accession>A0A8J2ZGI5</accession>
<protein>
    <submittedName>
        <fullName evidence="1">Uncharacterized protein</fullName>
    </submittedName>
</protein>
<organism evidence="1 2">
    <name type="scientific">Salipiger pallidus</name>
    <dbReference type="NCBI Taxonomy" id="1775170"/>
    <lineage>
        <taxon>Bacteria</taxon>
        <taxon>Pseudomonadati</taxon>
        <taxon>Pseudomonadota</taxon>
        <taxon>Alphaproteobacteria</taxon>
        <taxon>Rhodobacterales</taxon>
        <taxon>Roseobacteraceae</taxon>
        <taxon>Salipiger</taxon>
    </lineage>
</organism>
<proteinExistence type="predicted"/>
<evidence type="ECO:0000313" key="1">
    <source>
        <dbReference type="EMBL" id="GGG60515.1"/>
    </source>
</evidence>
<sequence>MQDRGQAVLRQAGRDKHTAVQRGFATSSVHSFLYIQSIAARHGAAASRRTAIAAGAASL</sequence>